<evidence type="ECO:0008006" key="3">
    <source>
        <dbReference type="Google" id="ProtNLM"/>
    </source>
</evidence>
<dbReference type="RefSeq" id="WP_344754711.1">
    <property type="nucleotide sequence ID" value="NZ_BAABAE010000003.1"/>
</dbReference>
<gene>
    <name evidence="1" type="ORF">GCM10022239_11790</name>
</gene>
<dbReference type="Proteomes" id="UP001501004">
    <property type="component" value="Unassembled WGS sequence"/>
</dbReference>
<accession>A0ABP7FEE3</accession>
<comment type="caution">
    <text evidence="1">The sequence shown here is derived from an EMBL/GenBank/DDBJ whole genome shotgun (WGS) entry which is preliminary data.</text>
</comment>
<proteinExistence type="predicted"/>
<evidence type="ECO:0000313" key="1">
    <source>
        <dbReference type="EMBL" id="GAA3737745.1"/>
    </source>
</evidence>
<evidence type="ECO:0000313" key="2">
    <source>
        <dbReference type="Proteomes" id="UP001501004"/>
    </source>
</evidence>
<organism evidence="1 2">
    <name type="scientific">Leifsonella bigeumensis</name>
    <dbReference type="NCBI Taxonomy" id="433643"/>
    <lineage>
        <taxon>Bacteria</taxon>
        <taxon>Bacillati</taxon>
        <taxon>Actinomycetota</taxon>
        <taxon>Actinomycetes</taxon>
        <taxon>Micrococcales</taxon>
        <taxon>Microbacteriaceae</taxon>
        <taxon>Leifsonella</taxon>
    </lineage>
</organism>
<reference evidence="2" key="1">
    <citation type="journal article" date="2019" name="Int. J. Syst. Evol. Microbiol.">
        <title>The Global Catalogue of Microorganisms (GCM) 10K type strain sequencing project: providing services to taxonomists for standard genome sequencing and annotation.</title>
        <authorList>
            <consortium name="The Broad Institute Genomics Platform"/>
            <consortium name="The Broad Institute Genome Sequencing Center for Infectious Disease"/>
            <person name="Wu L."/>
            <person name="Ma J."/>
        </authorList>
    </citation>
    <scope>NUCLEOTIDE SEQUENCE [LARGE SCALE GENOMIC DNA]</scope>
    <source>
        <strain evidence="2">JCM 16949</strain>
    </source>
</reference>
<keyword evidence="2" id="KW-1185">Reference proteome</keyword>
<name>A0ABP7FEE3_9MICO</name>
<sequence length="55" mass="6516">MALTNDKRTRRYQEAFDEFVQERRLDIEYPDTWSDADNQAWAAVVAQLRAEGVIR</sequence>
<protein>
    <recommendedName>
        <fullName evidence="3">Acyl-CoA dehydrogenase</fullName>
    </recommendedName>
</protein>
<dbReference type="EMBL" id="BAABAE010000003">
    <property type="protein sequence ID" value="GAA3737745.1"/>
    <property type="molecule type" value="Genomic_DNA"/>
</dbReference>